<dbReference type="SMART" id="SM00354">
    <property type="entry name" value="HTH_LACI"/>
    <property type="match status" value="1"/>
</dbReference>
<keyword evidence="6" id="KW-1185">Reference proteome</keyword>
<dbReference type="PANTHER" id="PTHR30146">
    <property type="entry name" value="LACI-RELATED TRANSCRIPTIONAL REPRESSOR"/>
    <property type="match status" value="1"/>
</dbReference>
<evidence type="ECO:0000256" key="3">
    <source>
        <dbReference type="ARBA" id="ARBA00023163"/>
    </source>
</evidence>
<sequence>MNAIGKRTTIDDLAKSLGLTKSTVSRALNDYPDISEATRLRVRHAASVQNYRPLSHAQAIKTGRVRSIGLVLQVSEHDGHRPFLANFLAGITEGAALHDWTLTLATASSTTDTIRLLEKLSQERKADGFILPRTYLQDRRIDALRNGHVPFVLYGRTEDIAECAWYDIAGETAMQEAVAELFRLGHRRIGFLPGGEGYNYTKLRTEGYLEGLAQAGLSQDPALIGPNAVNKQQGADATQKLLLQSEPPTAILCSVDHAAIGAYDAIRSCGLEVGKEVSIIAYDGVPEGAVLNPQLSTYAVDTKHAGARLAELLIRRVRGEAAQTLREIGNARFLDRGSHGPCLLTSNDLAALIKLKSDHREE</sequence>
<dbReference type="Proteomes" id="UP001161405">
    <property type="component" value="Unassembled WGS sequence"/>
</dbReference>
<dbReference type="Pfam" id="PF00356">
    <property type="entry name" value="LacI"/>
    <property type="match status" value="1"/>
</dbReference>
<dbReference type="Gene3D" id="3.40.50.2300">
    <property type="match status" value="2"/>
</dbReference>
<proteinExistence type="predicted"/>
<name>A0ABQ5UV38_9HYPH</name>
<organism evidence="5 6">
    <name type="scientific">Maritalea porphyrae</name>
    <dbReference type="NCBI Taxonomy" id="880732"/>
    <lineage>
        <taxon>Bacteria</taxon>
        <taxon>Pseudomonadati</taxon>
        <taxon>Pseudomonadota</taxon>
        <taxon>Alphaproteobacteria</taxon>
        <taxon>Hyphomicrobiales</taxon>
        <taxon>Devosiaceae</taxon>
        <taxon>Maritalea</taxon>
    </lineage>
</organism>
<dbReference type="RefSeq" id="WP_284365352.1">
    <property type="nucleotide sequence ID" value="NZ_BSNI01000002.1"/>
</dbReference>
<keyword evidence="1" id="KW-0805">Transcription regulation</keyword>
<evidence type="ECO:0000259" key="4">
    <source>
        <dbReference type="PROSITE" id="PS50932"/>
    </source>
</evidence>
<dbReference type="CDD" id="cd20010">
    <property type="entry name" value="PBP1_AglR-like"/>
    <property type="match status" value="1"/>
</dbReference>
<protein>
    <submittedName>
        <fullName evidence="5">Alanine racemase</fullName>
    </submittedName>
</protein>
<dbReference type="PROSITE" id="PS50932">
    <property type="entry name" value="HTH_LACI_2"/>
    <property type="match status" value="1"/>
</dbReference>
<keyword evidence="3" id="KW-0804">Transcription</keyword>
<dbReference type="CDD" id="cd01392">
    <property type="entry name" value="HTH_LacI"/>
    <property type="match status" value="1"/>
</dbReference>
<evidence type="ECO:0000256" key="2">
    <source>
        <dbReference type="ARBA" id="ARBA00023125"/>
    </source>
</evidence>
<evidence type="ECO:0000256" key="1">
    <source>
        <dbReference type="ARBA" id="ARBA00023015"/>
    </source>
</evidence>
<evidence type="ECO:0000313" key="5">
    <source>
        <dbReference type="EMBL" id="GLQ18428.1"/>
    </source>
</evidence>
<accession>A0ABQ5UV38</accession>
<dbReference type="EMBL" id="BSNI01000002">
    <property type="protein sequence ID" value="GLQ18428.1"/>
    <property type="molecule type" value="Genomic_DNA"/>
</dbReference>
<comment type="caution">
    <text evidence="5">The sequence shown here is derived from an EMBL/GenBank/DDBJ whole genome shotgun (WGS) entry which is preliminary data.</text>
</comment>
<gene>
    <name evidence="5" type="ORF">GCM10007879_26770</name>
</gene>
<dbReference type="Pfam" id="PF13377">
    <property type="entry name" value="Peripla_BP_3"/>
    <property type="match status" value="1"/>
</dbReference>
<dbReference type="InterPro" id="IPR000843">
    <property type="entry name" value="HTH_LacI"/>
</dbReference>
<dbReference type="Gene3D" id="1.10.260.40">
    <property type="entry name" value="lambda repressor-like DNA-binding domains"/>
    <property type="match status" value="1"/>
</dbReference>
<evidence type="ECO:0000313" key="6">
    <source>
        <dbReference type="Proteomes" id="UP001161405"/>
    </source>
</evidence>
<keyword evidence="2" id="KW-0238">DNA-binding</keyword>
<dbReference type="PANTHER" id="PTHR30146:SF109">
    <property type="entry name" value="HTH-TYPE TRANSCRIPTIONAL REGULATOR GALS"/>
    <property type="match status" value="1"/>
</dbReference>
<reference evidence="5" key="2">
    <citation type="submission" date="2023-01" db="EMBL/GenBank/DDBJ databases">
        <title>Draft genome sequence of Maritalea porphyrae strain NBRC 107169.</title>
        <authorList>
            <person name="Sun Q."/>
            <person name="Mori K."/>
        </authorList>
    </citation>
    <scope>NUCLEOTIDE SEQUENCE</scope>
    <source>
        <strain evidence="5">NBRC 107169</strain>
    </source>
</reference>
<dbReference type="InterPro" id="IPR028082">
    <property type="entry name" value="Peripla_BP_I"/>
</dbReference>
<reference evidence="5" key="1">
    <citation type="journal article" date="2014" name="Int. J. Syst. Evol. Microbiol.">
        <title>Complete genome of a new Firmicutes species belonging to the dominant human colonic microbiota ('Ruminococcus bicirculans') reveals two chromosomes and a selective capacity to utilize plant glucans.</title>
        <authorList>
            <consortium name="NISC Comparative Sequencing Program"/>
            <person name="Wegmann U."/>
            <person name="Louis P."/>
            <person name="Goesmann A."/>
            <person name="Henrissat B."/>
            <person name="Duncan S.H."/>
            <person name="Flint H.J."/>
        </authorList>
    </citation>
    <scope>NUCLEOTIDE SEQUENCE</scope>
    <source>
        <strain evidence="5">NBRC 107169</strain>
    </source>
</reference>
<dbReference type="SUPFAM" id="SSF47413">
    <property type="entry name" value="lambda repressor-like DNA-binding domains"/>
    <property type="match status" value="1"/>
</dbReference>
<dbReference type="SUPFAM" id="SSF53822">
    <property type="entry name" value="Periplasmic binding protein-like I"/>
    <property type="match status" value="1"/>
</dbReference>
<dbReference type="InterPro" id="IPR010982">
    <property type="entry name" value="Lambda_DNA-bd_dom_sf"/>
</dbReference>
<feature type="domain" description="HTH lacI-type" evidence="4">
    <location>
        <begin position="8"/>
        <end position="62"/>
    </location>
</feature>
<dbReference type="InterPro" id="IPR046335">
    <property type="entry name" value="LacI/GalR-like_sensor"/>
</dbReference>